<evidence type="ECO:0000313" key="1">
    <source>
        <dbReference type="EMBL" id="MFC4307321.1"/>
    </source>
</evidence>
<protein>
    <recommendedName>
        <fullName evidence="3">DUF3574 domain-containing protein</fullName>
    </recommendedName>
</protein>
<evidence type="ECO:0000313" key="2">
    <source>
        <dbReference type="Proteomes" id="UP001595755"/>
    </source>
</evidence>
<dbReference type="RefSeq" id="WP_204603055.1">
    <property type="nucleotide sequence ID" value="NZ_JBHSED010000074.1"/>
</dbReference>
<reference evidence="2" key="1">
    <citation type="journal article" date="2019" name="Int. J. Syst. Evol. Microbiol.">
        <title>The Global Catalogue of Microorganisms (GCM) 10K type strain sequencing project: providing services to taxonomists for standard genome sequencing and annotation.</title>
        <authorList>
            <consortium name="The Broad Institute Genomics Platform"/>
            <consortium name="The Broad Institute Genome Sequencing Center for Infectious Disease"/>
            <person name="Wu L."/>
            <person name="Ma J."/>
        </authorList>
    </citation>
    <scope>NUCLEOTIDE SEQUENCE [LARGE SCALE GENOMIC DNA]</scope>
    <source>
        <strain evidence="2">CGMCC 4.1641</strain>
    </source>
</reference>
<comment type="caution">
    <text evidence="1">The sequence shown here is derived from an EMBL/GenBank/DDBJ whole genome shotgun (WGS) entry which is preliminary data.</text>
</comment>
<dbReference type="PROSITE" id="PS51257">
    <property type="entry name" value="PROKAR_LIPOPROTEIN"/>
    <property type="match status" value="1"/>
</dbReference>
<name>A0ABV8SIC0_9BACL</name>
<dbReference type="Proteomes" id="UP001595755">
    <property type="component" value="Unassembled WGS sequence"/>
</dbReference>
<evidence type="ECO:0008006" key="3">
    <source>
        <dbReference type="Google" id="ProtNLM"/>
    </source>
</evidence>
<keyword evidence="2" id="KW-1185">Reference proteome</keyword>
<organism evidence="1 2">
    <name type="scientific">Cohnella boryungensis</name>
    <dbReference type="NCBI Taxonomy" id="768479"/>
    <lineage>
        <taxon>Bacteria</taxon>
        <taxon>Bacillati</taxon>
        <taxon>Bacillota</taxon>
        <taxon>Bacilli</taxon>
        <taxon>Bacillales</taxon>
        <taxon>Paenibacillaceae</taxon>
        <taxon>Cohnella</taxon>
    </lineage>
</organism>
<proteinExistence type="predicted"/>
<sequence length="151" mass="16967">MKRISILLLFTLLAACRNEEEPVYRSTEGCPYQGAIAELAYPTAVPYEAVTDIWRANNWQTANPDARKGTSLTGFIEGAFEQSGWVVTEVAAADNRTTIRVWVNQESDEAKHKQQMRKAVKLLDVMRIPIEEAYGISGTRQEKMNLGCIED</sequence>
<accession>A0ABV8SIC0</accession>
<dbReference type="EMBL" id="JBHSED010000074">
    <property type="protein sequence ID" value="MFC4307321.1"/>
    <property type="molecule type" value="Genomic_DNA"/>
</dbReference>
<gene>
    <name evidence="1" type="ORF">ACFO1S_28240</name>
</gene>